<organism evidence="1 2">
    <name type="scientific">Senna tora</name>
    <dbReference type="NCBI Taxonomy" id="362788"/>
    <lineage>
        <taxon>Eukaryota</taxon>
        <taxon>Viridiplantae</taxon>
        <taxon>Streptophyta</taxon>
        <taxon>Embryophyta</taxon>
        <taxon>Tracheophyta</taxon>
        <taxon>Spermatophyta</taxon>
        <taxon>Magnoliopsida</taxon>
        <taxon>eudicotyledons</taxon>
        <taxon>Gunneridae</taxon>
        <taxon>Pentapetalae</taxon>
        <taxon>rosids</taxon>
        <taxon>fabids</taxon>
        <taxon>Fabales</taxon>
        <taxon>Fabaceae</taxon>
        <taxon>Caesalpinioideae</taxon>
        <taxon>Cassia clade</taxon>
        <taxon>Senna</taxon>
    </lineage>
</organism>
<evidence type="ECO:0000313" key="2">
    <source>
        <dbReference type="Proteomes" id="UP000634136"/>
    </source>
</evidence>
<sequence length="31" mass="3438">MAYMEGNGFGFEKPIISPEIKFVGLDMALTM</sequence>
<keyword evidence="2" id="KW-1185">Reference proteome</keyword>
<reference evidence="1" key="1">
    <citation type="submission" date="2020-09" db="EMBL/GenBank/DDBJ databases">
        <title>Genome-Enabled Discovery of Anthraquinone Biosynthesis in Senna tora.</title>
        <authorList>
            <person name="Kang S.-H."/>
            <person name="Pandey R.P."/>
            <person name="Lee C.-M."/>
            <person name="Sim J.-S."/>
            <person name="Jeong J.-T."/>
            <person name="Choi B.-S."/>
            <person name="Jung M."/>
            <person name="Ginzburg D."/>
            <person name="Zhao K."/>
            <person name="Won S.Y."/>
            <person name="Oh T.-J."/>
            <person name="Yu Y."/>
            <person name="Kim N.-H."/>
            <person name="Lee O.R."/>
            <person name="Lee T.-H."/>
            <person name="Bashyal P."/>
            <person name="Kim T.-S."/>
            <person name="Lee W.-H."/>
            <person name="Kawkins C."/>
            <person name="Kim C.-K."/>
            <person name="Kim J.S."/>
            <person name="Ahn B.O."/>
            <person name="Rhee S.Y."/>
            <person name="Sohng J.K."/>
        </authorList>
    </citation>
    <scope>NUCLEOTIDE SEQUENCE</scope>
    <source>
        <tissue evidence="1">Leaf</tissue>
    </source>
</reference>
<dbReference type="Proteomes" id="UP000634136">
    <property type="component" value="Unassembled WGS sequence"/>
</dbReference>
<dbReference type="EMBL" id="JAAIUW010000006">
    <property type="protein sequence ID" value="KAF7829092.1"/>
    <property type="molecule type" value="Genomic_DNA"/>
</dbReference>
<accession>A0A834TXL7</accession>
<name>A0A834TXL7_9FABA</name>
<proteinExistence type="predicted"/>
<protein>
    <submittedName>
        <fullName evidence="1">Uncharacterized protein</fullName>
    </submittedName>
</protein>
<comment type="caution">
    <text evidence="1">The sequence shown here is derived from an EMBL/GenBank/DDBJ whole genome shotgun (WGS) entry which is preliminary data.</text>
</comment>
<evidence type="ECO:0000313" key="1">
    <source>
        <dbReference type="EMBL" id="KAF7829092.1"/>
    </source>
</evidence>
<dbReference type="AlphaFoldDB" id="A0A834TXL7"/>
<gene>
    <name evidence="1" type="ORF">G2W53_020256</name>
</gene>